<dbReference type="PROSITE" id="PS51173">
    <property type="entry name" value="CBM2"/>
    <property type="match status" value="1"/>
</dbReference>
<feature type="domain" description="CBM2" evidence="3">
    <location>
        <begin position="133"/>
        <end position="244"/>
    </location>
</feature>
<dbReference type="InterPro" id="IPR001919">
    <property type="entry name" value="CBD2"/>
</dbReference>
<evidence type="ECO:0000256" key="2">
    <source>
        <dbReference type="SAM" id="Phobius"/>
    </source>
</evidence>
<dbReference type="GO" id="GO:0004553">
    <property type="term" value="F:hydrolase activity, hydrolyzing O-glycosyl compounds"/>
    <property type="evidence" value="ECO:0007669"/>
    <property type="project" value="InterPro"/>
</dbReference>
<keyword evidence="2" id="KW-0812">Transmembrane</keyword>
<dbReference type="Proteomes" id="UP000198224">
    <property type="component" value="Chromosome I"/>
</dbReference>
<dbReference type="InterPro" id="IPR008965">
    <property type="entry name" value="CBM2/CBM3_carb-bd_dom_sf"/>
</dbReference>
<dbReference type="RefSeq" id="WP_157742537.1">
    <property type="nucleotide sequence ID" value="NZ_LT607409.1"/>
</dbReference>
<keyword evidence="2" id="KW-1133">Transmembrane helix</keyword>
<sequence length="246" mass="24420">MPATPPQPRRTVAIILLDRIVALATATRRVLTGRDDVSRATWVAAIAALGVLVVTAVAVVGLLRTPEKLTPVTLDAPPSADQVGTPTPDTSRAQARPAASSPTASAPPPVASATASAPTVGASTRPTPGGATASPTPAALTADFAVADTALLSYGAAVTITNPGSVSVPQWTLTVTLPRESLRVSGVEGARASRDGAVWTFVPDGSAGQVPGSASVRVTFRVNGSPAGAAPEACAIDGVACTGLTH</sequence>
<dbReference type="GO" id="GO:0005975">
    <property type="term" value="P:carbohydrate metabolic process"/>
    <property type="evidence" value="ECO:0007669"/>
    <property type="project" value="InterPro"/>
</dbReference>
<dbReference type="Gene3D" id="2.60.40.290">
    <property type="match status" value="1"/>
</dbReference>
<evidence type="ECO:0000259" key="3">
    <source>
        <dbReference type="PROSITE" id="PS51173"/>
    </source>
</evidence>
<evidence type="ECO:0000313" key="4">
    <source>
        <dbReference type="EMBL" id="SCF08921.1"/>
    </source>
</evidence>
<dbReference type="Pfam" id="PF00553">
    <property type="entry name" value="CBM_2"/>
    <property type="match status" value="1"/>
</dbReference>
<dbReference type="SMART" id="SM00637">
    <property type="entry name" value="CBD_II"/>
    <property type="match status" value="1"/>
</dbReference>
<feature type="compositionally biased region" description="Low complexity" evidence="1">
    <location>
        <begin position="111"/>
        <end position="135"/>
    </location>
</feature>
<keyword evidence="5" id="KW-1185">Reference proteome</keyword>
<reference evidence="5" key="1">
    <citation type="submission" date="2016-06" db="EMBL/GenBank/DDBJ databases">
        <authorList>
            <person name="Varghese N."/>
            <person name="Submissions Spin"/>
        </authorList>
    </citation>
    <scope>NUCLEOTIDE SEQUENCE [LARGE SCALE GENOMIC DNA]</scope>
    <source>
        <strain evidence="5">DSM 45160</strain>
    </source>
</reference>
<evidence type="ECO:0000256" key="1">
    <source>
        <dbReference type="SAM" id="MobiDB-lite"/>
    </source>
</evidence>
<dbReference type="EMBL" id="LT607409">
    <property type="protein sequence ID" value="SCF08921.1"/>
    <property type="molecule type" value="Genomic_DNA"/>
</dbReference>
<protein>
    <submittedName>
        <fullName evidence="4">Cellulose binding domain-containing protein</fullName>
    </submittedName>
</protein>
<feature type="compositionally biased region" description="Low complexity" evidence="1">
    <location>
        <begin position="90"/>
        <end position="104"/>
    </location>
</feature>
<evidence type="ECO:0000313" key="5">
    <source>
        <dbReference type="Proteomes" id="UP000198224"/>
    </source>
</evidence>
<dbReference type="AlphaFoldDB" id="A0A1C4XL90"/>
<gene>
    <name evidence="4" type="ORF">GA0070612_3699</name>
</gene>
<feature type="transmembrane region" description="Helical" evidence="2">
    <location>
        <begin position="43"/>
        <end position="63"/>
    </location>
</feature>
<accession>A0A1C4XL90</accession>
<organism evidence="4 5">
    <name type="scientific">Micromonospora chokoriensis</name>
    <dbReference type="NCBI Taxonomy" id="356851"/>
    <lineage>
        <taxon>Bacteria</taxon>
        <taxon>Bacillati</taxon>
        <taxon>Actinomycetota</taxon>
        <taxon>Actinomycetes</taxon>
        <taxon>Micromonosporales</taxon>
        <taxon>Micromonosporaceae</taxon>
        <taxon>Micromonospora</taxon>
    </lineage>
</organism>
<keyword evidence="2" id="KW-0472">Membrane</keyword>
<proteinExistence type="predicted"/>
<dbReference type="GO" id="GO:0030247">
    <property type="term" value="F:polysaccharide binding"/>
    <property type="evidence" value="ECO:0007669"/>
    <property type="project" value="UniProtKB-UniRule"/>
</dbReference>
<dbReference type="InterPro" id="IPR012291">
    <property type="entry name" value="CBM2_carb-bd_dom_sf"/>
</dbReference>
<feature type="region of interest" description="Disordered" evidence="1">
    <location>
        <begin position="70"/>
        <end position="135"/>
    </location>
</feature>
<dbReference type="SUPFAM" id="SSF49384">
    <property type="entry name" value="Carbohydrate-binding domain"/>
    <property type="match status" value="1"/>
</dbReference>
<name>A0A1C4XL90_9ACTN</name>